<evidence type="ECO:0000313" key="3">
    <source>
        <dbReference type="Proteomes" id="UP000076420"/>
    </source>
</evidence>
<feature type="region of interest" description="Disordered" evidence="1">
    <location>
        <begin position="82"/>
        <end position="116"/>
    </location>
</feature>
<sequence>MANRKTEPQIGLVGNSFFMPDHVKRTARHTFQEEQRVGVQSTESSVCDSQCREARNESTISSTTDKGKQDGILNERYRIKRKPQAAAECPDANKGPTQTPVEASDARATTAKNLPQ</sequence>
<gene>
    <name evidence="2" type="primary">106057578</name>
</gene>
<evidence type="ECO:0000313" key="2">
    <source>
        <dbReference type="EnsemblMetazoa" id="BGLB033383-PA"/>
    </source>
</evidence>
<dbReference type="VEuPathDB" id="VectorBase:BGLB033383"/>
<reference evidence="2" key="1">
    <citation type="submission" date="2020-05" db="UniProtKB">
        <authorList>
            <consortium name="EnsemblMetazoa"/>
        </authorList>
    </citation>
    <scope>IDENTIFICATION</scope>
    <source>
        <strain evidence="2">BB02</strain>
    </source>
</reference>
<dbReference type="KEGG" id="bgt:106057578"/>
<proteinExistence type="predicted"/>
<name>A0A2C9LP08_BIOGL</name>
<protein>
    <submittedName>
        <fullName evidence="2">Uncharacterized protein</fullName>
    </submittedName>
</protein>
<dbReference type="EnsemblMetazoa" id="BGLB033383-RA">
    <property type="protein sequence ID" value="BGLB033383-PA"/>
    <property type="gene ID" value="BGLB033383"/>
</dbReference>
<evidence type="ECO:0000256" key="1">
    <source>
        <dbReference type="SAM" id="MobiDB-lite"/>
    </source>
</evidence>
<organism evidence="2 3">
    <name type="scientific">Biomphalaria glabrata</name>
    <name type="common">Bloodfluke planorb</name>
    <name type="synonym">Freshwater snail</name>
    <dbReference type="NCBI Taxonomy" id="6526"/>
    <lineage>
        <taxon>Eukaryota</taxon>
        <taxon>Metazoa</taxon>
        <taxon>Spiralia</taxon>
        <taxon>Lophotrochozoa</taxon>
        <taxon>Mollusca</taxon>
        <taxon>Gastropoda</taxon>
        <taxon>Heterobranchia</taxon>
        <taxon>Euthyneura</taxon>
        <taxon>Panpulmonata</taxon>
        <taxon>Hygrophila</taxon>
        <taxon>Lymnaeoidea</taxon>
        <taxon>Planorbidae</taxon>
        <taxon>Biomphalaria</taxon>
    </lineage>
</organism>
<dbReference type="Proteomes" id="UP000076420">
    <property type="component" value="Unassembled WGS sequence"/>
</dbReference>
<dbReference type="AlphaFoldDB" id="A0A2C9LP08"/>
<accession>A0A2C9LP08</accession>